<comment type="caution">
    <text evidence="3">The sequence shown here is derived from an EMBL/GenBank/DDBJ whole genome shotgun (WGS) entry which is preliminary data.</text>
</comment>
<dbReference type="EMBL" id="JACIFH010000001">
    <property type="protein sequence ID" value="MBB4139516.1"/>
    <property type="molecule type" value="Genomic_DNA"/>
</dbReference>
<protein>
    <recommendedName>
        <fullName evidence="5">Integral membrane protein</fullName>
    </recommendedName>
</protein>
<dbReference type="RefSeq" id="WP_183499169.1">
    <property type="nucleotide sequence ID" value="NZ_BAABCO010000001.1"/>
</dbReference>
<keyword evidence="2" id="KW-0812">Transmembrane</keyword>
<proteinExistence type="predicted"/>
<feature type="transmembrane region" description="Helical" evidence="2">
    <location>
        <begin position="46"/>
        <end position="68"/>
    </location>
</feature>
<feature type="transmembrane region" description="Helical" evidence="2">
    <location>
        <begin position="249"/>
        <end position="268"/>
    </location>
</feature>
<organism evidence="3 4">
    <name type="scientific">Microbacterium invictum</name>
    <dbReference type="NCBI Taxonomy" id="515415"/>
    <lineage>
        <taxon>Bacteria</taxon>
        <taxon>Bacillati</taxon>
        <taxon>Actinomycetota</taxon>
        <taxon>Actinomycetes</taxon>
        <taxon>Micrococcales</taxon>
        <taxon>Microbacteriaceae</taxon>
        <taxon>Microbacterium</taxon>
    </lineage>
</organism>
<dbReference type="AlphaFoldDB" id="A0AA40VLL8"/>
<keyword evidence="4" id="KW-1185">Reference proteome</keyword>
<evidence type="ECO:0000256" key="2">
    <source>
        <dbReference type="SAM" id="Phobius"/>
    </source>
</evidence>
<evidence type="ECO:0000313" key="4">
    <source>
        <dbReference type="Proteomes" id="UP000549113"/>
    </source>
</evidence>
<gene>
    <name evidence="3" type="ORF">BKA10_001310</name>
</gene>
<keyword evidence="2" id="KW-0472">Membrane</keyword>
<feature type="region of interest" description="Disordered" evidence="1">
    <location>
        <begin position="442"/>
        <end position="461"/>
    </location>
</feature>
<feature type="transmembrane region" description="Helical" evidence="2">
    <location>
        <begin position="411"/>
        <end position="428"/>
    </location>
</feature>
<evidence type="ECO:0008006" key="5">
    <source>
        <dbReference type="Google" id="ProtNLM"/>
    </source>
</evidence>
<reference evidence="3 4" key="1">
    <citation type="submission" date="2020-08" db="EMBL/GenBank/DDBJ databases">
        <title>Sequencing the genomes of 1000 actinobacteria strains.</title>
        <authorList>
            <person name="Klenk H.-P."/>
        </authorList>
    </citation>
    <scope>NUCLEOTIDE SEQUENCE [LARGE SCALE GENOMIC DNA]</scope>
    <source>
        <strain evidence="3 4">DSM 19600</strain>
    </source>
</reference>
<evidence type="ECO:0000256" key="1">
    <source>
        <dbReference type="SAM" id="MobiDB-lite"/>
    </source>
</evidence>
<feature type="transmembrane region" description="Helical" evidence="2">
    <location>
        <begin position="389"/>
        <end position="405"/>
    </location>
</feature>
<sequence length="461" mass="48028">MSQSAAADADLTVRLAELEAENARLRAGAVTDRALKEPAGTRWRGFFSGLCIVIAAILVPISIVSAWARVQLVDEDAFVSTLAPLVDDPAVQDLVITEAMEAINAQVDFAELTGEVFDGVVDLGVGPRAEAALRLLQQPAADGLQNLVGSAVTTVVESDAFSDVWATTVRGVHRALTLASTSDGGGVVVMTSDGVGIQLAPIIAQVKQNLEERGVGIASLIPVVDRTIIIGSGETLTTIRTAYAIAETAGWWLPVITLALFALGILLARRRSVGILGTGVGLAVGAGALGATLGIGGTAMGMAAAQLDLSPSALDVIYRQLVDDMTQTAWVLALFGVFVAVLGWVMGRSRAARSTRGAVHSLNASARAGLAARGLRTGGFGTWIGAHRVFVRSVIAVLAVLWLFLLRPLSLSEIVLVLVVAFGVAWVLELLQRRDDDAVVAEVHDDASDPEEPTVATGIRA</sequence>
<feature type="transmembrane region" description="Helical" evidence="2">
    <location>
        <begin position="327"/>
        <end position="346"/>
    </location>
</feature>
<accession>A0AA40VLL8</accession>
<evidence type="ECO:0000313" key="3">
    <source>
        <dbReference type="EMBL" id="MBB4139516.1"/>
    </source>
</evidence>
<feature type="transmembrane region" description="Helical" evidence="2">
    <location>
        <begin position="280"/>
        <end position="307"/>
    </location>
</feature>
<keyword evidence="2" id="KW-1133">Transmembrane helix</keyword>
<dbReference type="Proteomes" id="UP000549113">
    <property type="component" value="Unassembled WGS sequence"/>
</dbReference>
<name>A0AA40VLL8_9MICO</name>